<proteinExistence type="predicted"/>
<dbReference type="InterPro" id="IPR010036">
    <property type="entry name" value="MDP_1_eu_arc"/>
</dbReference>
<protein>
    <recommendedName>
        <fullName evidence="2">Magnesium-dependent phosphatase-1</fullName>
    </recommendedName>
</protein>
<dbReference type="AlphaFoldDB" id="A0A382YJB7"/>
<dbReference type="InterPro" id="IPR036412">
    <property type="entry name" value="HAD-like_sf"/>
</dbReference>
<reference evidence="1" key="1">
    <citation type="submission" date="2018-05" db="EMBL/GenBank/DDBJ databases">
        <authorList>
            <person name="Lanie J.A."/>
            <person name="Ng W.-L."/>
            <person name="Kazmierczak K.M."/>
            <person name="Andrzejewski T.M."/>
            <person name="Davidsen T.M."/>
            <person name="Wayne K.J."/>
            <person name="Tettelin H."/>
            <person name="Glass J.I."/>
            <person name="Rusch D."/>
            <person name="Podicherti R."/>
            <person name="Tsui H.-C.T."/>
            <person name="Winkler M.E."/>
        </authorList>
    </citation>
    <scope>NUCLEOTIDE SEQUENCE</scope>
</reference>
<accession>A0A382YJB7</accession>
<dbReference type="NCBIfam" id="TIGR01685">
    <property type="entry name" value="MDP-1"/>
    <property type="match status" value="1"/>
</dbReference>
<sequence>MHYKLFVFDLDETLWTVSEGLCSLLKPPFNFTAPDRLETNEGFWIELKPGVHNLFTFLKEQEVYISLASRNDHKPTMEILSAFGLSDGLTYPQIGWRSKDEMLTRIIRSIYRRDKVKIKPDEVFFLDDWPDNIKPAREWGATALLYGQDVLSHDELVRMLE</sequence>
<gene>
    <name evidence="1" type="ORF">METZ01_LOCUS435945</name>
</gene>
<dbReference type="PANTHER" id="PTHR17901:SF14">
    <property type="entry name" value="MAGNESIUM-DEPENDENT PHOSPHATASE 1"/>
    <property type="match status" value="1"/>
</dbReference>
<dbReference type="InterPro" id="IPR023214">
    <property type="entry name" value="HAD_sf"/>
</dbReference>
<evidence type="ECO:0008006" key="2">
    <source>
        <dbReference type="Google" id="ProtNLM"/>
    </source>
</evidence>
<evidence type="ECO:0000313" key="1">
    <source>
        <dbReference type="EMBL" id="SVD83091.1"/>
    </source>
</evidence>
<dbReference type="InterPro" id="IPR010033">
    <property type="entry name" value="HAD_SF_ppase_IIIC"/>
</dbReference>
<dbReference type="Pfam" id="PF12689">
    <property type="entry name" value="Acid_PPase"/>
    <property type="match status" value="1"/>
</dbReference>
<dbReference type="SUPFAM" id="SSF56784">
    <property type="entry name" value="HAD-like"/>
    <property type="match status" value="1"/>
</dbReference>
<dbReference type="Gene3D" id="3.40.50.1000">
    <property type="entry name" value="HAD superfamily/HAD-like"/>
    <property type="match status" value="1"/>
</dbReference>
<name>A0A382YJB7_9ZZZZ</name>
<dbReference type="PANTHER" id="PTHR17901">
    <property type="entry name" value="MAGNESIUM-DEPENDENT PHOSPHATASE 1 MDP1"/>
    <property type="match status" value="1"/>
</dbReference>
<dbReference type="GO" id="GO:0016791">
    <property type="term" value="F:phosphatase activity"/>
    <property type="evidence" value="ECO:0007669"/>
    <property type="project" value="InterPro"/>
</dbReference>
<dbReference type="NCBIfam" id="TIGR01681">
    <property type="entry name" value="HAD-SF-IIIC"/>
    <property type="match status" value="1"/>
</dbReference>
<organism evidence="1">
    <name type="scientific">marine metagenome</name>
    <dbReference type="NCBI Taxonomy" id="408172"/>
    <lineage>
        <taxon>unclassified sequences</taxon>
        <taxon>metagenomes</taxon>
        <taxon>ecological metagenomes</taxon>
    </lineage>
</organism>
<dbReference type="EMBL" id="UINC01176115">
    <property type="protein sequence ID" value="SVD83091.1"/>
    <property type="molecule type" value="Genomic_DNA"/>
</dbReference>